<comment type="caution">
    <text evidence="3">Lacks conserved residue(s) required for the propagation of feature annotation.</text>
</comment>
<dbReference type="Proteomes" id="UP000001514">
    <property type="component" value="Unassembled WGS sequence"/>
</dbReference>
<keyword evidence="6" id="KW-1185">Reference proteome</keyword>
<evidence type="ECO:0000313" key="5">
    <source>
        <dbReference type="EMBL" id="EFJ11995.1"/>
    </source>
</evidence>
<dbReference type="eggNOG" id="ENOG502QT1T">
    <property type="taxonomic scope" value="Eukaryota"/>
</dbReference>
<name>D8SUF4_SELML</name>
<dbReference type="Pfam" id="PF00082">
    <property type="entry name" value="Peptidase_S8"/>
    <property type="match status" value="1"/>
</dbReference>
<dbReference type="InterPro" id="IPR045051">
    <property type="entry name" value="SBT"/>
</dbReference>
<dbReference type="CDD" id="cd02120">
    <property type="entry name" value="PA_subtilisin_like"/>
    <property type="match status" value="1"/>
</dbReference>
<dbReference type="SUPFAM" id="SSF52743">
    <property type="entry name" value="Subtilisin-like"/>
    <property type="match status" value="1"/>
</dbReference>
<dbReference type="GO" id="GO:0005576">
    <property type="term" value="C:extracellular region"/>
    <property type="evidence" value="ECO:0000318"/>
    <property type="project" value="GO_Central"/>
</dbReference>
<dbReference type="GO" id="GO:0006508">
    <property type="term" value="P:proteolysis"/>
    <property type="evidence" value="ECO:0007669"/>
    <property type="project" value="InterPro"/>
</dbReference>
<evidence type="ECO:0000313" key="6">
    <source>
        <dbReference type="Proteomes" id="UP000001514"/>
    </source>
</evidence>
<organism evidence="6">
    <name type="scientific">Selaginella moellendorffii</name>
    <name type="common">Spikemoss</name>
    <dbReference type="NCBI Taxonomy" id="88036"/>
    <lineage>
        <taxon>Eukaryota</taxon>
        <taxon>Viridiplantae</taxon>
        <taxon>Streptophyta</taxon>
        <taxon>Embryophyta</taxon>
        <taxon>Tracheophyta</taxon>
        <taxon>Lycopodiopsida</taxon>
        <taxon>Selaginellales</taxon>
        <taxon>Selaginellaceae</taxon>
        <taxon>Selaginella</taxon>
    </lineage>
</organism>
<evidence type="ECO:0000259" key="4">
    <source>
        <dbReference type="Pfam" id="PF00082"/>
    </source>
</evidence>
<dbReference type="EMBL" id="GL377642">
    <property type="protein sequence ID" value="EFJ11995.1"/>
    <property type="molecule type" value="Genomic_DNA"/>
</dbReference>
<dbReference type="STRING" id="88036.D8SUF4"/>
<protein>
    <recommendedName>
        <fullName evidence="4">Peptidase S8/S53 domain-containing protein</fullName>
    </recommendedName>
</protein>
<dbReference type="Gene3D" id="3.50.30.30">
    <property type="match status" value="1"/>
</dbReference>
<dbReference type="InterPro" id="IPR036852">
    <property type="entry name" value="Peptidase_S8/S53_dom_sf"/>
</dbReference>
<evidence type="ECO:0000256" key="1">
    <source>
        <dbReference type="ARBA" id="ARBA00011073"/>
    </source>
</evidence>
<sequence>MGCPPELDQFVFFCRKCALCDIAQERINELSKLQKPDPHRWCQPLATVPGHPEVEAFLRGPQETFTGPRREALLAATSMGSLGAASVQRLPSDTRNAYAEMRKLVRPTRDEKSKIWQRHYHRCFGFRSMARVGKLFGSWHGTNPRKMKGACETGEQFNASHCRKKLIGARFFTHGLQDGPEAYAKAHQEVLSPRDVQGHGTHVASTPGGRFMRNANWFGYAKGTAKGGAPDSRLAIYKICWRNIVRCPDSHILSAFDMGIHDGVDIISASFGGPAGDYFLDSTSIGAFHAMQKGIVVVAAAGNGQEREGPGSVQNVAPWVITVGASTLDRSYFGDLYLGNNKSFRGFSMTEQRLKKRWYHLAAGADVGLPTSNFSARQMCMSGSLDPKEVRGKIVACLRGPQVPLREVSRAGGAGTEDPGNEILSSVHVDERVGQVIFSYIKSTRDPNFEKPKTCSFHGTLFILWSQLG</sequence>
<dbReference type="AlphaFoldDB" id="D8SUF4"/>
<dbReference type="GO" id="GO:0004252">
    <property type="term" value="F:serine-type endopeptidase activity"/>
    <property type="evidence" value="ECO:0000318"/>
    <property type="project" value="GO_Central"/>
</dbReference>
<comment type="similarity">
    <text evidence="1 3">Belongs to the peptidase S8 family.</text>
</comment>
<dbReference type="PROSITE" id="PS51892">
    <property type="entry name" value="SUBTILASE"/>
    <property type="match status" value="1"/>
</dbReference>
<dbReference type="Gramene" id="EFJ11995">
    <property type="protein sequence ID" value="EFJ11995"/>
    <property type="gene ID" value="SELMODRAFT_425828"/>
</dbReference>
<dbReference type="KEGG" id="smo:SELMODRAFT_425828"/>
<evidence type="ECO:0000256" key="3">
    <source>
        <dbReference type="PROSITE-ProRule" id="PRU01240"/>
    </source>
</evidence>
<feature type="domain" description="Peptidase S8/S53" evidence="4">
    <location>
        <begin position="192"/>
        <end position="365"/>
    </location>
</feature>
<gene>
    <name evidence="5" type="ORF">SELMODRAFT_425828</name>
</gene>
<keyword evidence="2" id="KW-0732">Signal</keyword>
<dbReference type="InParanoid" id="D8SUF4"/>
<dbReference type="HOGENOM" id="CLU_583184_0_0_1"/>
<dbReference type="Gene3D" id="3.40.50.200">
    <property type="entry name" value="Peptidase S8/S53 domain"/>
    <property type="match status" value="1"/>
</dbReference>
<reference evidence="5 6" key="1">
    <citation type="journal article" date="2011" name="Science">
        <title>The Selaginella genome identifies genetic changes associated with the evolution of vascular plants.</title>
        <authorList>
            <person name="Banks J.A."/>
            <person name="Nishiyama T."/>
            <person name="Hasebe M."/>
            <person name="Bowman J.L."/>
            <person name="Gribskov M."/>
            <person name="dePamphilis C."/>
            <person name="Albert V.A."/>
            <person name="Aono N."/>
            <person name="Aoyama T."/>
            <person name="Ambrose B.A."/>
            <person name="Ashton N.W."/>
            <person name="Axtell M.J."/>
            <person name="Barker E."/>
            <person name="Barker M.S."/>
            <person name="Bennetzen J.L."/>
            <person name="Bonawitz N.D."/>
            <person name="Chapple C."/>
            <person name="Cheng C."/>
            <person name="Correa L.G."/>
            <person name="Dacre M."/>
            <person name="DeBarry J."/>
            <person name="Dreyer I."/>
            <person name="Elias M."/>
            <person name="Engstrom E.M."/>
            <person name="Estelle M."/>
            <person name="Feng L."/>
            <person name="Finet C."/>
            <person name="Floyd S.K."/>
            <person name="Frommer W.B."/>
            <person name="Fujita T."/>
            <person name="Gramzow L."/>
            <person name="Gutensohn M."/>
            <person name="Harholt J."/>
            <person name="Hattori M."/>
            <person name="Heyl A."/>
            <person name="Hirai T."/>
            <person name="Hiwatashi Y."/>
            <person name="Ishikawa M."/>
            <person name="Iwata M."/>
            <person name="Karol K.G."/>
            <person name="Koehler B."/>
            <person name="Kolukisaoglu U."/>
            <person name="Kubo M."/>
            <person name="Kurata T."/>
            <person name="Lalonde S."/>
            <person name="Li K."/>
            <person name="Li Y."/>
            <person name="Litt A."/>
            <person name="Lyons E."/>
            <person name="Manning G."/>
            <person name="Maruyama T."/>
            <person name="Michael T.P."/>
            <person name="Mikami K."/>
            <person name="Miyazaki S."/>
            <person name="Morinaga S."/>
            <person name="Murata T."/>
            <person name="Mueller-Roeber B."/>
            <person name="Nelson D.R."/>
            <person name="Obara M."/>
            <person name="Oguri Y."/>
            <person name="Olmstead R.G."/>
            <person name="Onodera N."/>
            <person name="Petersen B.L."/>
            <person name="Pils B."/>
            <person name="Prigge M."/>
            <person name="Rensing S.A."/>
            <person name="Riano-Pachon D.M."/>
            <person name="Roberts A.W."/>
            <person name="Sato Y."/>
            <person name="Scheller H.V."/>
            <person name="Schulz B."/>
            <person name="Schulz C."/>
            <person name="Shakirov E.V."/>
            <person name="Shibagaki N."/>
            <person name="Shinohara N."/>
            <person name="Shippen D.E."/>
            <person name="Soerensen I."/>
            <person name="Sotooka R."/>
            <person name="Sugimoto N."/>
            <person name="Sugita M."/>
            <person name="Sumikawa N."/>
            <person name="Tanurdzic M."/>
            <person name="Theissen G."/>
            <person name="Ulvskov P."/>
            <person name="Wakazuki S."/>
            <person name="Weng J.K."/>
            <person name="Willats W.W."/>
            <person name="Wipf D."/>
            <person name="Wolf P.G."/>
            <person name="Yang L."/>
            <person name="Zimmer A.D."/>
            <person name="Zhu Q."/>
            <person name="Mitros T."/>
            <person name="Hellsten U."/>
            <person name="Loque D."/>
            <person name="Otillar R."/>
            <person name="Salamov A."/>
            <person name="Schmutz J."/>
            <person name="Shapiro H."/>
            <person name="Lindquist E."/>
            <person name="Lucas S."/>
            <person name="Rokhsar D."/>
            <person name="Grigoriev I.V."/>
        </authorList>
    </citation>
    <scope>NUCLEOTIDE SEQUENCE [LARGE SCALE GENOMIC DNA]</scope>
</reference>
<proteinExistence type="inferred from homology"/>
<dbReference type="PANTHER" id="PTHR10795">
    <property type="entry name" value="PROPROTEIN CONVERTASE SUBTILISIN/KEXIN"/>
    <property type="match status" value="1"/>
</dbReference>
<dbReference type="InterPro" id="IPR000209">
    <property type="entry name" value="Peptidase_S8/S53_dom"/>
</dbReference>
<evidence type="ECO:0000256" key="2">
    <source>
        <dbReference type="ARBA" id="ARBA00022729"/>
    </source>
</evidence>
<accession>D8SUF4</accession>